<protein>
    <submittedName>
        <fullName evidence="3">MFS transporter</fullName>
    </submittedName>
</protein>
<evidence type="ECO:0000313" key="3">
    <source>
        <dbReference type="EMBL" id="MER6982902.1"/>
    </source>
</evidence>
<comment type="caution">
    <text evidence="3">The sequence shown here is derived from an EMBL/GenBank/DDBJ whole genome shotgun (WGS) entry which is preliminary data.</text>
</comment>
<organism evidence="3 4">
    <name type="scientific">Streptomyces carpinensis</name>
    <dbReference type="NCBI Taxonomy" id="66369"/>
    <lineage>
        <taxon>Bacteria</taxon>
        <taxon>Bacillati</taxon>
        <taxon>Actinomycetota</taxon>
        <taxon>Actinomycetes</taxon>
        <taxon>Kitasatosporales</taxon>
        <taxon>Streptomycetaceae</taxon>
        <taxon>Streptomyces</taxon>
    </lineage>
</organism>
<sequence>APASESLVTAARTAFTTEVHVGSMAGAVVMALAAVFALATLRSVKNDTERSAELAAAPQGTATAAGAM</sequence>
<feature type="compositionally biased region" description="Low complexity" evidence="1">
    <location>
        <begin position="53"/>
        <end position="68"/>
    </location>
</feature>
<evidence type="ECO:0000313" key="4">
    <source>
        <dbReference type="Proteomes" id="UP001458415"/>
    </source>
</evidence>
<proteinExistence type="predicted"/>
<keyword evidence="2" id="KW-1133">Transmembrane helix</keyword>
<feature type="transmembrane region" description="Helical" evidence="2">
    <location>
        <begin position="20"/>
        <end position="41"/>
    </location>
</feature>
<keyword evidence="2" id="KW-0812">Transmembrane</keyword>
<feature type="region of interest" description="Disordered" evidence="1">
    <location>
        <begin position="49"/>
        <end position="68"/>
    </location>
</feature>
<accession>A0ABV1WFG9</accession>
<evidence type="ECO:0000256" key="2">
    <source>
        <dbReference type="SAM" id="Phobius"/>
    </source>
</evidence>
<reference evidence="3 4" key="1">
    <citation type="submission" date="2024-06" db="EMBL/GenBank/DDBJ databases">
        <title>The Natural Products Discovery Center: Release of the First 8490 Sequenced Strains for Exploring Actinobacteria Biosynthetic Diversity.</title>
        <authorList>
            <person name="Kalkreuter E."/>
            <person name="Kautsar S.A."/>
            <person name="Yang D."/>
            <person name="Bader C.D."/>
            <person name="Teijaro C.N."/>
            <person name="Fluegel L."/>
            <person name="Davis C.M."/>
            <person name="Simpson J.R."/>
            <person name="Lauterbach L."/>
            <person name="Steele A.D."/>
            <person name="Gui C."/>
            <person name="Meng S."/>
            <person name="Li G."/>
            <person name="Viehrig K."/>
            <person name="Ye F."/>
            <person name="Su P."/>
            <person name="Kiefer A.F."/>
            <person name="Nichols A."/>
            <person name="Cepeda A.J."/>
            <person name="Yan W."/>
            <person name="Fan B."/>
            <person name="Jiang Y."/>
            <person name="Adhikari A."/>
            <person name="Zheng C.-J."/>
            <person name="Schuster L."/>
            <person name="Cowan T.M."/>
            <person name="Smanski M.J."/>
            <person name="Chevrette M.G."/>
            <person name="De Carvalho L.P.S."/>
            <person name="Shen B."/>
        </authorList>
    </citation>
    <scope>NUCLEOTIDE SEQUENCE [LARGE SCALE GENOMIC DNA]</scope>
    <source>
        <strain evidence="3 4">NPDC000634</strain>
    </source>
</reference>
<gene>
    <name evidence="3" type="ORF">ABT317_39555</name>
</gene>
<feature type="non-terminal residue" evidence="3">
    <location>
        <position position="1"/>
    </location>
</feature>
<dbReference type="Proteomes" id="UP001458415">
    <property type="component" value="Unassembled WGS sequence"/>
</dbReference>
<keyword evidence="2" id="KW-0472">Membrane</keyword>
<dbReference type="EMBL" id="JBEPCU010001179">
    <property type="protein sequence ID" value="MER6982902.1"/>
    <property type="molecule type" value="Genomic_DNA"/>
</dbReference>
<keyword evidence="4" id="KW-1185">Reference proteome</keyword>
<evidence type="ECO:0000256" key="1">
    <source>
        <dbReference type="SAM" id="MobiDB-lite"/>
    </source>
</evidence>
<name>A0ABV1WFG9_9ACTN</name>